<evidence type="ECO:0000313" key="1">
    <source>
        <dbReference type="EMBL" id="MBK7413781.1"/>
    </source>
</evidence>
<gene>
    <name evidence="1" type="ORF">IPJ38_00195</name>
</gene>
<protein>
    <submittedName>
        <fullName evidence="1">Uncharacterized protein</fullName>
    </submittedName>
</protein>
<dbReference type="Proteomes" id="UP000739411">
    <property type="component" value="Unassembled WGS sequence"/>
</dbReference>
<proteinExistence type="predicted"/>
<sequence>MAELEQGNLDEGYAQAEEYLCRPVGTTVALMDGCRHLIQVLSIWPWMPGASGLDTLKTEALKR</sequence>
<comment type="caution">
    <text evidence="1">The sequence shown here is derived from an EMBL/GenBank/DDBJ whole genome shotgun (WGS) entry which is preliminary data.</text>
</comment>
<accession>A0A935MXW6</accession>
<dbReference type="AlphaFoldDB" id="A0A935MXW6"/>
<organism evidence="1 2">
    <name type="scientific">Candidatus Dechloromonas phosphorivorans</name>
    <dbReference type="NCBI Taxonomy" id="2899244"/>
    <lineage>
        <taxon>Bacteria</taxon>
        <taxon>Pseudomonadati</taxon>
        <taxon>Pseudomonadota</taxon>
        <taxon>Betaproteobacteria</taxon>
        <taxon>Rhodocyclales</taxon>
        <taxon>Azonexaceae</taxon>
        <taxon>Dechloromonas</taxon>
    </lineage>
</organism>
<evidence type="ECO:0000313" key="2">
    <source>
        <dbReference type="Proteomes" id="UP000739411"/>
    </source>
</evidence>
<name>A0A935MXW6_9RHOO</name>
<reference evidence="1 2" key="1">
    <citation type="submission" date="2020-10" db="EMBL/GenBank/DDBJ databases">
        <title>Connecting structure to function with the recovery of over 1000 high-quality activated sludge metagenome-assembled genomes encoding full-length rRNA genes using long-read sequencing.</title>
        <authorList>
            <person name="Singleton C.M."/>
            <person name="Petriglieri F."/>
            <person name="Kristensen J.M."/>
            <person name="Kirkegaard R.H."/>
            <person name="Michaelsen T.Y."/>
            <person name="Andersen M.H."/>
            <person name="Karst S.M."/>
            <person name="Dueholm M.S."/>
            <person name="Nielsen P.H."/>
            <person name="Albertsen M."/>
        </authorList>
    </citation>
    <scope>NUCLEOTIDE SEQUENCE [LARGE SCALE GENOMIC DNA]</scope>
    <source>
        <strain evidence="1">EsbW_18-Q3-R4-48_BATAC.463</strain>
    </source>
</reference>
<dbReference type="EMBL" id="JADJMS010000001">
    <property type="protein sequence ID" value="MBK7413781.1"/>
    <property type="molecule type" value="Genomic_DNA"/>
</dbReference>